<comment type="caution">
    <text evidence="1">The sequence shown here is derived from an EMBL/GenBank/DDBJ whole genome shotgun (WGS) entry which is preliminary data.</text>
</comment>
<keyword evidence="2" id="KW-1185">Reference proteome</keyword>
<proteinExistence type="predicted"/>
<gene>
    <name evidence="1" type="ORF">EWB00_010330</name>
</gene>
<evidence type="ECO:0000313" key="1">
    <source>
        <dbReference type="EMBL" id="TNN18294.1"/>
    </source>
</evidence>
<organism evidence="1 2">
    <name type="scientific">Schistosoma japonicum</name>
    <name type="common">Blood fluke</name>
    <dbReference type="NCBI Taxonomy" id="6182"/>
    <lineage>
        <taxon>Eukaryota</taxon>
        <taxon>Metazoa</taxon>
        <taxon>Spiralia</taxon>
        <taxon>Lophotrochozoa</taxon>
        <taxon>Platyhelminthes</taxon>
        <taxon>Trematoda</taxon>
        <taxon>Digenea</taxon>
        <taxon>Strigeidida</taxon>
        <taxon>Schistosomatoidea</taxon>
        <taxon>Schistosomatidae</taxon>
        <taxon>Schistosoma</taxon>
    </lineage>
</organism>
<reference evidence="1 2" key="1">
    <citation type="submission" date="2019-03" db="EMBL/GenBank/DDBJ databases">
        <title>An improved genome assembly of the fluke Schistosoma japonicum.</title>
        <authorList>
            <person name="Hu W."/>
            <person name="Luo F."/>
            <person name="Yin M."/>
            <person name="Mo X."/>
            <person name="Sun C."/>
            <person name="Wu Q."/>
            <person name="Zhu B."/>
            <person name="Xiang M."/>
            <person name="Wang J."/>
            <person name="Wang Y."/>
            <person name="Zhang T."/>
            <person name="Xu B."/>
            <person name="Zheng H."/>
            <person name="Feng Z."/>
        </authorList>
    </citation>
    <scope>NUCLEOTIDE SEQUENCE [LARGE SCALE GENOMIC DNA]</scope>
    <source>
        <strain evidence="1">HuSjv2</strain>
        <tissue evidence="1">Worms</tissue>
    </source>
</reference>
<name>A0A4Z2DP22_SCHJA</name>
<accession>A0A4Z2DP22</accession>
<evidence type="ECO:0000313" key="2">
    <source>
        <dbReference type="Proteomes" id="UP000311919"/>
    </source>
</evidence>
<protein>
    <submittedName>
        <fullName evidence="1">Uncharacterized protein</fullName>
    </submittedName>
</protein>
<sequence>MTIDILLVIVRYINCNNKARTVVIWYSPSDKWDRMGLLMNFMNHFTTNPPPTMSRHAHNHRRMKNMMPISI</sequence>
<dbReference type="Proteomes" id="UP000311919">
    <property type="component" value="Unassembled WGS sequence"/>
</dbReference>
<dbReference type="AlphaFoldDB" id="A0A4Z2DP22"/>
<dbReference type="EMBL" id="SKCS01000078">
    <property type="protein sequence ID" value="TNN18294.1"/>
    <property type="molecule type" value="Genomic_DNA"/>
</dbReference>